<dbReference type="RefSeq" id="WP_332866811.1">
    <property type="nucleotide sequence ID" value="NZ_JBAFSM010000045.1"/>
</dbReference>
<reference evidence="5 6" key="1">
    <citation type="submission" date="2024-01" db="EMBL/GenBank/DDBJ databases">
        <title>Genomic insights into the taxonomy and metabolism of the cyanobacterium Pannus brasiliensis CCIBt3594.</title>
        <authorList>
            <person name="Machado M."/>
            <person name="Botero N.B."/>
            <person name="Andreote A.P.D."/>
            <person name="Feitosa A.M.T."/>
            <person name="Popin R."/>
            <person name="Sivonen K."/>
            <person name="Fiore M.F."/>
        </authorList>
    </citation>
    <scope>NUCLEOTIDE SEQUENCE [LARGE SCALE GENOMIC DNA]</scope>
    <source>
        <strain evidence="5 6">CCIBt3594</strain>
    </source>
</reference>
<dbReference type="AlphaFoldDB" id="A0AAW9QR28"/>
<dbReference type="InterPro" id="IPR002104">
    <property type="entry name" value="Integrase_catalytic"/>
</dbReference>
<keyword evidence="3" id="KW-0233">DNA recombination</keyword>
<dbReference type="PROSITE" id="PS51898">
    <property type="entry name" value="TYR_RECOMBINASE"/>
    <property type="match status" value="1"/>
</dbReference>
<dbReference type="PANTHER" id="PTHR30349">
    <property type="entry name" value="PHAGE INTEGRASE-RELATED"/>
    <property type="match status" value="1"/>
</dbReference>
<accession>A0AAW9QR28</accession>
<comment type="similarity">
    <text evidence="1">Belongs to the 'phage' integrase family.</text>
</comment>
<evidence type="ECO:0000256" key="1">
    <source>
        <dbReference type="ARBA" id="ARBA00008857"/>
    </source>
</evidence>
<evidence type="ECO:0000259" key="4">
    <source>
        <dbReference type="PROSITE" id="PS51898"/>
    </source>
</evidence>
<dbReference type="GO" id="GO:0006310">
    <property type="term" value="P:DNA recombination"/>
    <property type="evidence" value="ECO:0007669"/>
    <property type="project" value="UniProtKB-KW"/>
</dbReference>
<dbReference type="Gene3D" id="1.10.443.10">
    <property type="entry name" value="Intergrase catalytic core"/>
    <property type="match status" value="1"/>
</dbReference>
<gene>
    <name evidence="5" type="ORF">V0288_19520</name>
</gene>
<organism evidence="5 6">
    <name type="scientific">Pannus brasiliensis CCIBt3594</name>
    <dbReference type="NCBI Taxonomy" id="1427578"/>
    <lineage>
        <taxon>Bacteria</taxon>
        <taxon>Bacillati</taxon>
        <taxon>Cyanobacteriota</taxon>
        <taxon>Cyanophyceae</taxon>
        <taxon>Oscillatoriophycideae</taxon>
        <taxon>Chroococcales</taxon>
        <taxon>Microcystaceae</taxon>
        <taxon>Pannus</taxon>
    </lineage>
</organism>
<dbReference type="Pfam" id="PF00589">
    <property type="entry name" value="Phage_integrase"/>
    <property type="match status" value="1"/>
</dbReference>
<feature type="domain" description="Tyr recombinase" evidence="4">
    <location>
        <begin position="161"/>
        <end position="343"/>
    </location>
</feature>
<dbReference type="PANTHER" id="PTHR30349:SF41">
    <property type="entry name" value="INTEGRASE_RECOMBINASE PROTEIN MJ0367-RELATED"/>
    <property type="match status" value="1"/>
</dbReference>
<dbReference type="EMBL" id="JBAFSM010000045">
    <property type="protein sequence ID" value="MEG3439325.1"/>
    <property type="molecule type" value="Genomic_DNA"/>
</dbReference>
<proteinExistence type="inferred from homology"/>
<keyword evidence="6" id="KW-1185">Reference proteome</keyword>
<dbReference type="InterPro" id="IPR011010">
    <property type="entry name" value="DNA_brk_join_enz"/>
</dbReference>
<evidence type="ECO:0000313" key="5">
    <source>
        <dbReference type="EMBL" id="MEG3439325.1"/>
    </source>
</evidence>
<comment type="caution">
    <text evidence="5">The sequence shown here is derived from an EMBL/GenBank/DDBJ whole genome shotgun (WGS) entry which is preliminary data.</text>
</comment>
<dbReference type="GO" id="GO:0003677">
    <property type="term" value="F:DNA binding"/>
    <property type="evidence" value="ECO:0007669"/>
    <property type="project" value="UniProtKB-KW"/>
</dbReference>
<dbReference type="InterPro" id="IPR013762">
    <property type="entry name" value="Integrase-like_cat_sf"/>
</dbReference>
<name>A0AAW9QR28_9CHRO</name>
<dbReference type="InterPro" id="IPR050090">
    <property type="entry name" value="Tyrosine_recombinase_XerCD"/>
</dbReference>
<protein>
    <submittedName>
        <fullName evidence="5">Tyrosine-type recombinase/integrase</fullName>
    </submittedName>
</protein>
<evidence type="ECO:0000256" key="2">
    <source>
        <dbReference type="ARBA" id="ARBA00023125"/>
    </source>
</evidence>
<dbReference type="Proteomes" id="UP001328733">
    <property type="component" value="Unassembled WGS sequence"/>
</dbReference>
<dbReference type="SUPFAM" id="SSF56349">
    <property type="entry name" value="DNA breaking-rejoining enzymes"/>
    <property type="match status" value="1"/>
</dbReference>
<evidence type="ECO:0000256" key="3">
    <source>
        <dbReference type="ARBA" id="ARBA00023172"/>
    </source>
</evidence>
<dbReference type="GO" id="GO:0015074">
    <property type="term" value="P:DNA integration"/>
    <property type="evidence" value="ECO:0007669"/>
    <property type="project" value="InterPro"/>
</dbReference>
<sequence>MKHPPKPTKSAETLRLRPTINGKTYVLHIGSWSNQSDHDKANRIAQLMYDDYQAGLFDCSLEKYKQLVKTPRPKVITKETIITDLVADIASNPTVHTIRENVLAHLRRYPKPINSPVQAQAFVNHLASQLAPSTVSQYLARLKHICQPLFSSIKPPSQAYQLPEVHSQTDLEAIFKALENFEYLPYLILLSQLGTRPSELLALHWSDVNLSERFVIIRFSLNTKGEIKATKTNKVRRVSLTLKALETLTKLRNTNLNQTGLVFQNSEGIPLKLATIRAAYYRTLEASGIPKSRLYKFRGTVATRLLEKGFTPTAVAQTLGNSPVTLMNRYIGITNQITIDSLD</sequence>
<keyword evidence="2" id="KW-0238">DNA-binding</keyword>
<evidence type="ECO:0000313" key="6">
    <source>
        <dbReference type="Proteomes" id="UP001328733"/>
    </source>
</evidence>